<gene>
    <name evidence="2" type="ORF">PanWU01x14_050860</name>
</gene>
<evidence type="ECO:0000256" key="1">
    <source>
        <dbReference type="SAM" id="Phobius"/>
    </source>
</evidence>
<dbReference type="EMBL" id="JXTB01000029">
    <property type="protein sequence ID" value="PON74254.1"/>
    <property type="molecule type" value="Genomic_DNA"/>
</dbReference>
<dbReference type="OrthoDB" id="10276523at2759"/>
<dbReference type="AlphaFoldDB" id="A0A2P5DLV3"/>
<name>A0A2P5DLV3_PARAD</name>
<protein>
    <submittedName>
        <fullName evidence="2">Uncharacterized protein</fullName>
    </submittedName>
</protein>
<reference evidence="3" key="1">
    <citation type="submission" date="2016-06" db="EMBL/GenBank/DDBJ databases">
        <title>Parallel loss of symbiosis genes in relatives of nitrogen-fixing non-legume Parasponia.</title>
        <authorList>
            <person name="Van Velzen R."/>
            <person name="Holmer R."/>
            <person name="Bu F."/>
            <person name="Rutten L."/>
            <person name="Van Zeijl A."/>
            <person name="Liu W."/>
            <person name="Santuari L."/>
            <person name="Cao Q."/>
            <person name="Sharma T."/>
            <person name="Shen D."/>
            <person name="Roswanjaya Y."/>
            <person name="Wardhani T."/>
            <person name="Kalhor M.S."/>
            <person name="Jansen J."/>
            <person name="Van den Hoogen J."/>
            <person name="Gungor B."/>
            <person name="Hartog M."/>
            <person name="Hontelez J."/>
            <person name="Verver J."/>
            <person name="Yang W.-C."/>
            <person name="Schijlen E."/>
            <person name="Repin R."/>
            <person name="Schilthuizen M."/>
            <person name="Schranz E."/>
            <person name="Heidstra R."/>
            <person name="Miyata K."/>
            <person name="Fedorova E."/>
            <person name="Kohlen W."/>
            <person name="Bisseling T."/>
            <person name="Smit S."/>
            <person name="Geurts R."/>
        </authorList>
    </citation>
    <scope>NUCLEOTIDE SEQUENCE [LARGE SCALE GENOMIC DNA]</scope>
    <source>
        <strain evidence="3">cv. WU1-14</strain>
    </source>
</reference>
<keyword evidence="1" id="KW-1133">Transmembrane helix</keyword>
<feature type="transmembrane region" description="Helical" evidence="1">
    <location>
        <begin position="12"/>
        <end position="29"/>
    </location>
</feature>
<evidence type="ECO:0000313" key="2">
    <source>
        <dbReference type="EMBL" id="PON74254.1"/>
    </source>
</evidence>
<keyword evidence="1" id="KW-0472">Membrane</keyword>
<comment type="caution">
    <text evidence="2">The sequence shown here is derived from an EMBL/GenBank/DDBJ whole genome shotgun (WGS) entry which is preliminary data.</text>
</comment>
<organism evidence="2 3">
    <name type="scientific">Parasponia andersonii</name>
    <name type="common">Sponia andersonii</name>
    <dbReference type="NCBI Taxonomy" id="3476"/>
    <lineage>
        <taxon>Eukaryota</taxon>
        <taxon>Viridiplantae</taxon>
        <taxon>Streptophyta</taxon>
        <taxon>Embryophyta</taxon>
        <taxon>Tracheophyta</taxon>
        <taxon>Spermatophyta</taxon>
        <taxon>Magnoliopsida</taxon>
        <taxon>eudicotyledons</taxon>
        <taxon>Gunneridae</taxon>
        <taxon>Pentapetalae</taxon>
        <taxon>rosids</taxon>
        <taxon>fabids</taxon>
        <taxon>Rosales</taxon>
        <taxon>Cannabaceae</taxon>
        <taxon>Parasponia</taxon>
    </lineage>
</organism>
<accession>A0A2P5DLV3</accession>
<sequence>MCSRSMRREFTNMGYSSGVGVLIFLYNIIESMEEVDLFSVTTQIIVSEIETHGSWPQGFKSKKLLMEPLKTKLTLTVD</sequence>
<keyword evidence="1" id="KW-0812">Transmembrane</keyword>
<evidence type="ECO:0000313" key="3">
    <source>
        <dbReference type="Proteomes" id="UP000237105"/>
    </source>
</evidence>
<dbReference type="Proteomes" id="UP000237105">
    <property type="component" value="Unassembled WGS sequence"/>
</dbReference>
<proteinExistence type="predicted"/>
<keyword evidence="3" id="KW-1185">Reference proteome</keyword>